<dbReference type="SUPFAM" id="SSF52540">
    <property type="entry name" value="P-loop containing nucleoside triphosphate hydrolases"/>
    <property type="match status" value="1"/>
</dbReference>
<evidence type="ECO:0000313" key="2">
    <source>
        <dbReference type="Proteomes" id="UP000013988"/>
    </source>
</evidence>
<name>R9CEH0_9CLOT</name>
<proteinExistence type="predicted"/>
<organism evidence="1 2">
    <name type="scientific">Clostridium sartagoforme AAU1</name>
    <dbReference type="NCBI Taxonomy" id="1202534"/>
    <lineage>
        <taxon>Bacteria</taxon>
        <taxon>Bacillati</taxon>
        <taxon>Bacillota</taxon>
        <taxon>Clostridia</taxon>
        <taxon>Eubacteriales</taxon>
        <taxon>Clostridiaceae</taxon>
        <taxon>Clostridium</taxon>
    </lineage>
</organism>
<comment type="caution">
    <text evidence="1">The sequence shown here is derived from an EMBL/GenBank/DDBJ whole genome shotgun (WGS) entry which is preliminary data.</text>
</comment>
<protein>
    <submittedName>
        <fullName evidence="1">Uncharacterized protein</fullName>
    </submittedName>
</protein>
<dbReference type="Gene3D" id="3.40.50.300">
    <property type="entry name" value="P-loop containing nucleotide triphosphate hydrolases"/>
    <property type="match status" value="1"/>
</dbReference>
<dbReference type="EMBL" id="ASRV01000050">
    <property type="protein sequence ID" value="EOR27395.1"/>
    <property type="molecule type" value="Genomic_DNA"/>
</dbReference>
<dbReference type="Proteomes" id="UP000013988">
    <property type="component" value="Unassembled WGS sequence"/>
</dbReference>
<dbReference type="RefSeq" id="WP_016206381.1">
    <property type="nucleotide sequence ID" value="NZ_ASRV01000050.1"/>
</dbReference>
<accession>R9CEH0</accession>
<dbReference type="OrthoDB" id="1749414at2"/>
<keyword evidence="2" id="KW-1185">Reference proteome</keyword>
<sequence>MKEKSIKLSEYFQIVKPKYVYIQVVPHKSIRNYSSKNIAIAIANCFKKMNKVVTREKKKLIFHMNFKISYIIDIVDDNANFYFLVPEIFKDIILTKLIETWFKATIKVLEGGIKPLSNDTEFYEMTYKKDDALSLMTDHKDNQPLASILGVMQIMKDTDRVMVCYNFIASPQYNWMDRYNETMRKLKERKSVDKSILSFDYILRNSIILLLDTVNSILKVMGDLVGAKEKDEKENLYNAVLGVLQEEKRLSNSTKQKANATVLNTQILIASNSADSVRRLNNANSIINSFRCCDDDNELVAKKVKKYVDIEQYNFNTSINTLSESEAGQFLQIPGRAILTQHHISHIKTEENEVPKELTTGYFSLGENSYKGNKVECYLEDEYNVGSYPLVCDGSQGSGKSTFVANIYKFARSRGEGGVLIDYIKNNELTQEVLKYIPREDVILLDYSNEKCMQGFAFNEISNLNKTTPFERIKNANLQVMQFVELINAINDEAYPLQARMRKYLVSAGTVVFCTGETSLKAIINCLEDHKSRSYYISRLDKELLLLLEDKIKILQELDEWSKPSKKEIEEGIKPEIIGTKDTRIDGILDRISLLKEDVALEYMFNKGSKDNVDFAKELEKGKLIIVKMLQDEWSSQAKDIITTFFISKIWLATEMRGKWSKQPKRIHIAIDEIFQCPTAMQMLSKKNTLPQTRKFGCKFIFTTQGLQQLKSLFTSIVDAGGTFMLLKGTKEEDFNLLKSKIENLEYEDLRDMAKTYKYPSLNLVYYSKGYASFITKLPKPV</sequence>
<dbReference type="InterPro" id="IPR027417">
    <property type="entry name" value="P-loop_NTPase"/>
</dbReference>
<dbReference type="PATRIC" id="fig|1202534.3.peg.926"/>
<reference evidence="1 2" key="1">
    <citation type="submission" date="2013-03" db="EMBL/GenBank/DDBJ databases">
        <title>Whole genome shotgun sequencing of Clostridium sartagoforme AAU1.</title>
        <authorList>
            <person name="Joshi C.G."/>
            <person name="Duggirala S.M."/>
            <person name="Nathani N.M."/>
            <person name="Bhatt V.D."/>
            <person name="Patel A.K."/>
            <person name="Pandya P.R."/>
            <person name="KaPatel J.A."/>
        </authorList>
    </citation>
    <scope>NUCLEOTIDE SEQUENCE [LARGE SCALE GENOMIC DNA]</scope>
    <source>
        <strain evidence="1 2">AAU1</strain>
    </source>
</reference>
<dbReference type="AlphaFoldDB" id="R9CEH0"/>
<gene>
    <name evidence="1" type="ORF">A500_04611</name>
</gene>
<evidence type="ECO:0000313" key="1">
    <source>
        <dbReference type="EMBL" id="EOR27395.1"/>
    </source>
</evidence>